<keyword evidence="6" id="KW-0479">Metal-binding</keyword>
<dbReference type="Pfam" id="PF03454">
    <property type="entry name" value="MoeA_C"/>
    <property type="match status" value="1"/>
</dbReference>
<dbReference type="InterPro" id="IPR036688">
    <property type="entry name" value="MoeA_C_domain_IV_sf"/>
</dbReference>
<evidence type="ECO:0000256" key="1">
    <source>
        <dbReference type="ARBA" id="ARBA00002901"/>
    </source>
</evidence>
<evidence type="ECO:0000259" key="7">
    <source>
        <dbReference type="SMART" id="SM00852"/>
    </source>
</evidence>
<keyword evidence="6" id="KW-0460">Magnesium</keyword>
<dbReference type="SUPFAM" id="SSF63882">
    <property type="entry name" value="MoeA N-terminal region -like"/>
    <property type="match status" value="1"/>
</dbReference>
<dbReference type="NCBIfam" id="NF045515">
    <property type="entry name" value="Glp_gephyrin"/>
    <property type="match status" value="1"/>
</dbReference>
<keyword evidence="6 8" id="KW-0808">Transferase</keyword>
<organism evidence="8 9">
    <name type="scientific">Aurantimonas endophytica</name>
    <dbReference type="NCBI Taxonomy" id="1522175"/>
    <lineage>
        <taxon>Bacteria</taxon>
        <taxon>Pseudomonadati</taxon>
        <taxon>Pseudomonadota</taxon>
        <taxon>Alphaproteobacteria</taxon>
        <taxon>Hyphomicrobiales</taxon>
        <taxon>Aurantimonadaceae</taxon>
        <taxon>Aurantimonas</taxon>
    </lineage>
</organism>
<dbReference type="Gene3D" id="2.170.190.11">
    <property type="entry name" value="Molybdopterin biosynthesis moea protein, domain 3"/>
    <property type="match status" value="1"/>
</dbReference>
<keyword evidence="4 6" id="KW-0501">Molybdenum cofactor biosynthesis</keyword>
<dbReference type="PROSITE" id="PS01079">
    <property type="entry name" value="MOCF_BIOSYNTHESIS_2"/>
    <property type="match status" value="1"/>
</dbReference>
<accession>A0A7W6H9X4</accession>
<dbReference type="UniPathway" id="UPA00344"/>
<comment type="cofactor">
    <cofactor evidence="6">
        <name>Mg(2+)</name>
        <dbReference type="ChEBI" id="CHEBI:18420"/>
    </cofactor>
</comment>
<dbReference type="InterPro" id="IPR038987">
    <property type="entry name" value="MoeA-like"/>
</dbReference>
<dbReference type="GO" id="GO:0061599">
    <property type="term" value="F:molybdopterin molybdotransferase activity"/>
    <property type="evidence" value="ECO:0007669"/>
    <property type="project" value="UniProtKB-UniRule"/>
</dbReference>
<dbReference type="InterPro" id="IPR001453">
    <property type="entry name" value="MoaB/Mog_dom"/>
</dbReference>
<proteinExistence type="inferred from homology"/>
<keyword evidence="6" id="KW-0500">Molybdenum</keyword>
<dbReference type="NCBIfam" id="TIGR00177">
    <property type="entry name" value="molyb_syn"/>
    <property type="match status" value="1"/>
</dbReference>
<dbReference type="Gene3D" id="3.40.980.10">
    <property type="entry name" value="MoaB/Mog-like domain"/>
    <property type="match status" value="1"/>
</dbReference>
<sequence length="426" mass="43812">MARSEDPGADICSDARRLLTPAEAAARVLATLVPIAGVETVPLGQARGRILRGAIAAPRSLPPFDHSAVDGYALAFRSAPDEDASYRLVGRVAAGRPLSGEVRPGDAVRIFTGAAVPFGCDAVVMQEHADVVDGVVMPRRSYRAGDNIRLAGEDVPAGADLLPGGTVIDPRHLALLAASGLSRVSVGRRLRVAVLSTGTELRAPGETLSEGAIYDSNRVMLLALFDHPAIETIDAGIVPDDAAGIAAAIRDAAARADLVITSGGVSVGEEDLVRGSVEAAGGFLTPLKIGMKPGKPLAFGRIGHAAILGLPGNPLAALVGAMIIGRQVLAVLAGMPAPVLRTLPATAGFERRVTPGRIEFAPACVTGRERDGTLVVETLGRGGSARLMPLTAADGFCIIPADIEQVSPGDRLSFLPMDRLGLYGSV</sequence>
<dbReference type="InterPro" id="IPR008284">
    <property type="entry name" value="MoCF_biosynth_CS"/>
</dbReference>
<comment type="caution">
    <text evidence="8">The sequence shown here is derived from an EMBL/GenBank/DDBJ whole genome shotgun (WGS) entry which is preliminary data.</text>
</comment>
<evidence type="ECO:0000313" key="9">
    <source>
        <dbReference type="Proteomes" id="UP000588647"/>
    </source>
</evidence>
<dbReference type="AlphaFoldDB" id="A0A7W6H9X4"/>
<comment type="catalytic activity">
    <reaction evidence="5">
        <text>adenylyl-molybdopterin + molybdate = Mo-molybdopterin + AMP + H(+)</text>
        <dbReference type="Rhea" id="RHEA:35047"/>
        <dbReference type="ChEBI" id="CHEBI:15378"/>
        <dbReference type="ChEBI" id="CHEBI:36264"/>
        <dbReference type="ChEBI" id="CHEBI:62727"/>
        <dbReference type="ChEBI" id="CHEBI:71302"/>
        <dbReference type="ChEBI" id="CHEBI:456215"/>
        <dbReference type="EC" id="2.10.1.1"/>
    </reaction>
</comment>
<evidence type="ECO:0000256" key="6">
    <source>
        <dbReference type="RuleBase" id="RU365090"/>
    </source>
</evidence>
<comment type="function">
    <text evidence="1 6">Catalyzes the insertion of molybdate into adenylated molybdopterin with the concomitant release of AMP.</text>
</comment>
<evidence type="ECO:0000256" key="4">
    <source>
        <dbReference type="ARBA" id="ARBA00023150"/>
    </source>
</evidence>
<dbReference type="EC" id="2.10.1.1" evidence="6"/>
<keyword evidence="9" id="KW-1185">Reference proteome</keyword>
<dbReference type="InterPro" id="IPR005110">
    <property type="entry name" value="MoeA_linker/N"/>
</dbReference>
<dbReference type="EMBL" id="JACIEM010000001">
    <property type="protein sequence ID" value="MBB4001329.1"/>
    <property type="molecule type" value="Genomic_DNA"/>
</dbReference>
<evidence type="ECO:0000256" key="2">
    <source>
        <dbReference type="ARBA" id="ARBA00005046"/>
    </source>
</evidence>
<evidence type="ECO:0000256" key="3">
    <source>
        <dbReference type="ARBA" id="ARBA00010763"/>
    </source>
</evidence>
<dbReference type="RefSeq" id="WP_183205809.1">
    <property type="nucleotide sequence ID" value="NZ_JAAAMM010000001.1"/>
</dbReference>
<comment type="similarity">
    <text evidence="3 6">Belongs to the MoeA family.</text>
</comment>
<dbReference type="SMART" id="SM00852">
    <property type="entry name" value="MoCF_biosynth"/>
    <property type="match status" value="1"/>
</dbReference>
<evidence type="ECO:0000313" key="8">
    <source>
        <dbReference type="EMBL" id="MBB4001329.1"/>
    </source>
</evidence>
<dbReference type="GO" id="GO:0005829">
    <property type="term" value="C:cytosol"/>
    <property type="evidence" value="ECO:0007669"/>
    <property type="project" value="TreeGrafter"/>
</dbReference>
<evidence type="ECO:0000256" key="5">
    <source>
        <dbReference type="ARBA" id="ARBA00047317"/>
    </source>
</evidence>
<dbReference type="CDD" id="cd00887">
    <property type="entry name" value="MoeA"/>
    <property type="match status" value="1"/>
</dbReference>
<dbReference type="PANTHER" id="PTHR10192:SF5">
    <property type="entry name" value="GEPHYRIN"/>
    <property type="match status" value="1"/>
</dbReference>
<dbReference type="InterPro" id="IPR036135">
    <property type="entry name" value="MoeA_linker/N_sf"/>
</dbReference>
<dbReference type="Gene3D" id="3.90.105.10">
    <property type="entry name" value="Molybdopterin biosynthesis moea protein, domain 2"/>
    <property type="match status" value="1"/>
</dbReference>
<gene>
    <name evidence="8" type="ORF">GGR03_000376</name>
</gene>
<dbReference type="Proteomes" id="UP000588647">
    <property type="component" value="Unassembled WGS sequence"/>
</dbReference>
<dbReference type="PANTHER" id="PTHR10192">
    <property type="entry name" value="MOLYBDOPTERIN BIOSYNTHESIS PROTEIN"/>
    <property type="match status" value="1"/>
</dbReference>
<dbReference type="SUPFAM" id="SSF53218">
    <property type="entry name" value="Molybdenum cofactor biosynthesis proteins"/>
    <property type="match status" value="1"/>
</dbReference>
<feature type="domain" description="MoaB/Mog" evidence="7">
    <location>
        <begin position="193"/>
        <end position="331"/>
    </location>
</feature>
<reference evidence="8 9" key="1">
    <citation type="submission" date="2020-08" db="EMBL/GenBank/DDBJ databases">
        <title>Genomic Encyclopedia of Type Strains, Phase IV (KMG-IV): sequencing the most valuable type-strain genomes for metagenomic binning, comparative biology and taxonomic classification.</title>
        <authorList>
            <person name="Goeker M."/>
        </authorList>
    </citation>
    <scope>NUCLEOTIDE SEQUENCE [LARGE SCALE GENOMIC DNA]</scope>
    <source>
        <strain evidence="8 9">DSM 103570</strain>
    </source>
</reference>
<protein>
    <recommendedName>
        <fullName evidence="6">Molybdopterin molybdenumtransferase</fullName>
        <ecNumber evidence="6">2.10.1.1</ecNumber>
    </recommendedName>
</protein>
<dbReference type="Pfam" id="PF03453">
    <property type="entry name" value="MoeA_N"/>
    <property type="match status" value="1"/>
</dbReference>
<dbReference type="GO" id="GO:0046872">
    <property type="term" value="F:metal ion binding"/>
    <property type="evidence" value="ECO:0007669"/>
    <property type="project" value="UniProtKB-UniRule"/>
</dbReference>
<dbReference type="Gene3D" id="2.40.340.10">
    <property type="entry name" value="MoeA, C-terminal, domain IV"/>
    <property type="match status" value="1"/>
</dbReference>
<dbReference type="Pfam" id="PF00994">
    <property type="entry name" value="MoCF_biosynth"/>
    <property type="match status" value="1"/>
</dbReference>
<dbReference type="InterPro" id="IPR005111">
    <property type="entry name" value="MoeA_C_domain_IV"/>
</dbReference>
<name>A0A7W6H9X4_9HYPH</name>
<dbReference type="GO" id="GO:0006777">
    <property type="term" value="P:Mo-molybdopterin cofactor biosynthetic process"/>
    <property type="evidence" value="ECO:0007669"/>
    <property type="project" value="UniProtKB-UniRule"/>
</dbReference>
<comment type="pathway">
    <text evidence="2 6">Cofactor biosynthesis; molybdopterin biosynthesis.</text>
</comment>
<dbReference type="InterPro" id="IPR036425">
    <property type="entry name" value="MoaB/Mog-like_dom_sf"/>
</dbReference>
<dbReference type="SUPFAM" id="SSF63867">
    <property type="entry name" value="MoeA C-terminal domain-like"/>
    <property type="match status" value="1"/>
</dbReference>